<gene>
    <name evidence="1" type="ORF">UFOVP210_30</name>
</gene>
<proteinExistence type="predicted"/>
<sequence>MDKYIVLLHWVLTEGNEGYVVDRGIEDSWIYATSQADAARRLVRDYRNQEYINDVTCVESGSVTYAGGSRVVVVNTLYYTQAEDNLIMHTFEADIELEADWEARIEAEAQAG</sequence>
<organism evidence="1">
    <name type="scientific">uncultured Caudovirales phage</name>
    <dbReference type="NCBI Taxonomy" id="2100421"/>
    <lineage>
        <taxon>Viruses</taxon>
        <taxon>Duplodnaviria</taxon>
        <taxon>Heunggongvirae</taxon>
        <taxon>Uroviricota</taxon>
        <taxon>Caudoviricetes</taxon>
        <taxon>Peduoviridae</taxon>
        <taxon>Maltschvirus</taxon>
        <taxon>Maltschvirus maltsch</taxon>
    </lineage>
</organism>
<accession>A0A6J7WJP4</accession>
<protein>
    <submittedName>
        <fullName evidence="1">Uncharacterized protein</fullName>
    </submittedName>
</protein>
<evidence type="ECO:0000313" key="1">
    <source>
        <dbReference type="EMBL" id="CAB5217936.1"/>
    </source>
</evidence>
<dbReference type="EMBL" id="LR798251">
    <property type="protein sequence ID" value="CAB5217936.1"/>
    <property type="molecule type" value="Genomic_DNA"/>
</dbReference>
<name>A0A6J7WJP4_9CAUD</name>
<reference evidence="1" key="1">
    <citation type="submission" date="2020-05" db="EMBL/GenBank/DDBJ databases">
        <authorList>
            <person name="Chiriac C."/>
            <person name="Salcher M."/>
            <person name="Ghai R."/>
            <person name="Kavagutti S V."/>
        </authorList>
    </citation>
    <scope>NUCLEOTIDE SEQUENCE</scope>
</reference>